<dbReference type="InterPro" id="IPR046956">
    <property type="entry name" value="RLP23-like"/>
</dbReference>
<keyword evidence="4" id="KW-1133">Transmembrane helix</keyword>
<evidence type="ECO:0000256" key="3">
    <source>
        <dbReference type="ARBA" id="ARBA00022729"/>
    </source>
</evidence>
<keyword evidence="3" id="KW-0732">Signal</keyword>
<name>A0AAW0JMZ7_QUESU</name>
<organism evidence="8 9">
    <name type="scientific">Quercus suber</name>
    <name type="common">Cork oak</name>
    <dbReference type="NCBI Taxonomy" id="58331"/>
    <lineage>
        <taxon>Eukaryota</taxon>
        <taxon>Viridiplantae</taxon>
        <taxon>Streptophyta</taxon>
        <taxon>Embryophyta</taxon>
        <taxon>Tracheophyta</taxon>
        <taxon>Spermatophyta</taxon>
        <taxon>Magnoliopsida</taxon>
        <taxon>eudicotyledons</taxon>
        <taxon>Gunneridae</taxon>
        <taxon>Pentapetalae</taxon>
        <taxon>rosids</taxon>
        <taxon>fabids</taxon>
        <taxon>Fagales</taxon>
        <taxon>Fagaceae</taxon>
        <taxon>Quercus</taxon>
    </lineage>
</organism>
<dbReference type="SUPFAM" id="SSF52058">
    <property type="entry name" value="L domain-like"/>
    <property type="match status" value="1"/>
</dbReference>
<keyword evidence="2" id="KW-0812">Transmembrane</keyword>
<evidence type="ECO:0000256" key="6">
    <source>
        <dbReference type="ARBA" id="ARBA00023170"/>
    </source>
</evidence>
<dbReference type="EMBL" id="PKMF04000514">
    <property type="protein sequence ID" value="KAK7827888.1"/>
    <property type="molecule type" value="Genomic_DNA"/>
</dbReference>
<proteinExistence type="predicted"/>
<dbReference type="GO" id="GO:0016020">
    <property type="term" value="C:membrane"/>
    <property type="evidence" value="ECO:0007669"/>
    <property type="project" value="UniProtKB-SubCell"/>
</dbReference>
<keyword evidence="6" id="KW-0675">Receptor</keyword>
<dbReference type="PANTHER" id="PTHR48061:SF46">
    <property type="entry name" value="LEUCINE-RICH REPEAT-CONTAINING N-TERMINAL PLANT-TYPE DOMAIN-CONTAINING PROTEIN"/>
    <property type="match status" value="1"/>
</dbReference>
<dbReference type="Gene3D" id="3.80.10.10">
    <property type="entry name" value="Ribonuclease Inhibitor"/>
    <property type="match status" value="1"/>
</dbReference>
<keyword evidence="9" id="KW-1185">Reference proteome</keyword>
<gene>
    <name evidence="8" type="primary">RLP42</name>
    <name evidence="8" type="ORF">CFP56_030796</name>
</gene>
<evidence type="ECO:0000256" key="7">
    <source>
        <dbReference type="ARBA" id="ARBA00023180"/>
    </source>
</evidence>
<evidence type="ECO:0000256" key="2">
    <source>
        <dbReference type="ARBA" id="ARBA00022692"/>
    </source>
</evidence>
<dbReference type="Proteomes" id="UP000237347">
    <property type="component" value="Unassembled WGS sequence"/>
</dbReference>
<evidence type="ECO:0000256" key="1">
    <source>
        <dbReference type="ARBA" id="ARBA00004479"/>
    </source>
</evidence>
<evidence type="ECO:0000256" key="4">
    <source>
        <dbReference type="ARBA" id="ARBA00022989"/>
    </source>
</evidence>
<dbReference type="InterPro" id="IPR032675">
    <property type="entry name" value="LRR_dom_sf"/>
</dbReference>
<dbReference type="Pfam" id="PF00560">
    <property type="entry name" value="LRR_1"/>
    <property type="match status" value="2"/>
</dbReference>
<accession>A0AAW0JMZ7</accession>
<evidence type="ECO:0000313" key="8">
    <source>
        <dbReference type="EMBL" id="KAK7827888.1"/>
    </source>
</evidence>
<keyword evidence="5" id="KW-0472">Membrane</keyword>
<comment type="caution">
    <text evidence="8">The sequence shown here is derived from an EMBL/GenBank/DDBJ whole genome shotgun (WGS) entry which is preliminary data.</text>
</comment>
<keyword evidence="7" id="KW-0325">Glycoprotein</keyword>
<reference evidence="8 9" key="1">
    <citation type="journal article" date="2018" name="Sci. Data">
        <title>The draft genome sequence of cork oak.</title>
        <authorList>
            <person name="Ramos A.M."/>
            <person name="Usie A."/>
            <person name="Barbosa P."/>
            <person name="Barros P.M."/>
            <person name="Capote T."/>
            <person name="Chaves I."/>
            <person name="Simoes F."/>
            <person name="Abreu I."/>
            <person name="Carrasquinho I."/>
            <person name="Faro C."/>
            <person name="Guimaraes J.B."/>
            <person name="Mendonca D."/>
            <person name="Nobrega F."/>
            <person name="Rodrigues L."/>
            <person name="Saibo N.J.M."/>
            <person name="Varela M.C."/>
            <person name="Egas C."/>
            <person name="Matos J."/>
            <person name="Miguel C.M."/>
            <person name="Oliveira M.M."/>
            <person name="Ricardo C.P."/>
            <person name="Goncalves S."/>
        </authorList>
    </citation>
    <scope>NUCLEOTIDE SEQUENCE [LARGE SCALE GENOMIC DNA]</scope>
    <source>
        <strain evidence="9">cv. HL8</strain>
    </source>
</reference>
<comment type="subcellular location">
    <subcellularLocation>
        <location evidence="1">Membrane</location>
        <topology evidence="1">Single-pass type I membrane protein</topology>
    </subcellularLocation>
</comment>
<evidence type="ECO:0000313" key="9">
    <source>
        <dbReference type="Proteomes" id="UP000237347"/>
    </source>
</evidence>
<dbReference type="PANTHER" id="PTHR48061">
    <property type="entry name" value="LEUCINE-RICH REPEAT RECEPTOR PROTEIN KINASE EMS1-LIKE-RELATED"/>
    <property type="match status" value="1"/>
</dbReference>
<protein>
    <submittedName>
        <fullName evidence="8">Receptor-like protein 42</fullName>
    </submittedName>
</protein>
<evidence type="ECO:0000256" key="5">
    <source>
        <dbReference type="ARBA" id="ARBA00023136"/>
    </source>
</evidence>
<dbReference type="AlphaFoldDB" id="A0AAW0JMZ7"/>
<dbReference type="InterPro" id="IPR001611">
    <property type="entry name" value="Leu-rich_rpt"/>
</dbReference>
<sequence>MSGCNFSEPIPTWLGNLKTLPVVPSSVNSFLMERDRFSGEIPYTACNATFLTILDISRNNLRGTIPSCLGNISNFLSVMNLQGNHLHGTHLQKVTG</sequence>